<dbReference type="OrthoDB" id="1432093at2759"/>
<dbReference type="OMA" id="SCERERC"/>
<dbReference type="PANTHER" id="PTHR15092:SF22">
    <property type="entry name" value="POLY(A)-SPECIFIC RIBONUCLEASE PNLDC1"/>
    <property type="match status" value="1"/>
</dbReference>
<dbReference type="Gene3D" id="3.30.420.10">
    <property type="entry name" value="Ribonuclease H-like superfamily/Ribonuclease H"/>
    <property type="match status" value="1"/>
</dbReference>
<dbReference type="Proteomes" id="UP000186594">
    <property type="component" value="Unassembled WGS sequence"/>
</dbReference>
<evidence type="ECO:0000313" key="3">
    <source>
        <dbReference type="Proteomes" id="UP000186594"/>
    </source>
</evidence>
<dbReference type="InterPro" id="IPR036397">
    <property type="entry name" value="RNaseH_sf"/>
</dbReference>
<accession>A0A1U7LNH3</accession>
<dbReference type="GO" id="GO:0003723">
    <property type="term" value="F:RNA binding"/>
    <property type="evidence" value="ECO:0007669"/>
    <property type="project" value="TreeGrafter"/>
</dbReference>
<protein>
    <submittedName>
        <fullName evidence="2">Poly(A)-specific ribonuclease PARN</fullName>
    </submittedName>
</protein>
<proteinExistence type="inferred from homology"/>
<dbReference type="EMBL" id="LXFE01000931">
    <property type="protein sequence ID" value="OLL24220.1"/>
    <property type="molecule type" value="Genomic_DNA"/>
</dbReference>
<organism evidence="2 3">
    <name type="scientific">Neolecta irregularis (strain DAH-3)</name>
    <dbReference type="NCBI Taxonomy" id="1198029"/>
    <lineage>
        <taxon>Eukaryota</taxon>
        <taxon>Fungi</taxon>
        <taxon>Dikarya</taxon>
        <taxon>Ascomycota</taxon>
        <taxon>Taphrinomycotina</taxon>
        <taxon>Neolectales</taxon>
        <taxon>Neolectaceae</taxon>
        <taxon>Neolecta</taxon>
    </lineage>
</organism>
<dbReference type="InterPro" id="IPR006941">
    <property type="entry name" value="RNase_CAF1"/>
</dbReference>
<dbReference type="GO" id="GO:0000175">
    <property type="term" value="F:3'-5'-RNA exonuclease activity"/>
    <property type="evidence" value="ECO:0007669"/>
    <property type="project" value="TreeGrafter"/>
</dbReference>
<dbReference type="InterPro" id="IPR051181">
    <property type="entry name" value="CAF1_poly(A)_ribonucleases"/>
</dbReference>
<dbReference type="GO" id="GO:0000289">
    <property type="term" value="P:nuclear-transcribed mRNA poly(A) tail shortening"/>
    <property type="evidence" value="ECO:0007669"/>
    <property type="project" value="TreeGrafter"/>
</dbReference>
<dbReference type="PANTHER" id="PTHR15092">
    <property type="entry name" value="POLY A -SPECIFIC RIBONUCLEASE/TARGET OF EGR1, MEMBER 1"/>
    <property type="match status" value="1"/>
</dbReference>
<dbReference type="InterPro" id="IPR012337">
    <property type="entry name" value="RNaseH-like_sf"/>
</dbReference>
<evidence type="ECO:0000313" key="2">
    <source>
        <dbReference type="EMBL" id="OLL24220.1"/>
    </source>
</evidence>
<comment type="similarity">
    <text evidence="1">Belongs to the CAF1 family.</text>
</comment>
<sequence>MEITRDKLPESTKLILDSIDQADFIAVDCEFSGMRISKSKIPQSPDQRYTETKAAAECFAVIQMGLCPTRWNHELQQYEASPYNFFISPTLFSQFNENVLCRKIEFEAAAIEFLLQHNFDFSKLFRQGVFYLNEQEEGKLREDFLRKREIIQADRQGKEIYTWKHDTSEWKLPFVNVDTPNGFFRRLLCQELEINAEFTFETRPVTSKGNEAVENDRKLRMIGGFEGKIDKAKGIIATTICAHFRPQNYTRLSQQIEKASRWTVNCPLFPV</sequence>
<dbReference type="Pfam" id="PF04857">
    <property type="entry name" value="CAF1"/>
    <property type="match status" value="1"/>
</dbReference>
<dbReference type="SUPFAM" id="SSF53098">
    <property type="entry name" value="Ribonuclease H-like"/>
    <property type="match status" value="1"/>
</dbReference>
<gene>
    <name evidence="2" type="ORF">NEOLI_003657</name>
</gene>
<dbReference type="STRING" id="1198029.A0A1U7LNH3"/>
<dbReference type="GO" id="GO:0005634">
    <property type="term" value="C:nucleus"/>
    <property type="evidence" value="ECO:0007669"/>
    <property type="project" value="TreeGrafter"/>
</dbReference>
<keyword evidence="3" id="KW-1185">Reference proteome</keyword>
<dbReference type="GO" id="GO:1990432">
    <property type="term" value="P:siRNA 3'-end processing"/>
    <property type="evidence" value="ECO:0007669"/>
    <property type="project" value="TreeGrafter"/>
</dbReference>
<dbReference type="AlphaFoldDB" id="A0A1U7LNH3"/>
<name>A0A1U7LNH3_NEOID</name>
<reference evidence="2 3" key="1">
    <citation type="submission" date="2016-04" db="EMBL/GenBank/DDBJ databases">
        <title>Evolutionary innovation and constraint leading to complex multicellularity in the Ascomycota.</title>
        <authorList>
            <person name="Cisse O."/>
            <person name="Nguyen A."/>
            <person name="Hewitt D.A."/>
            <person name="Jedd G."/>
            <person name="Stajich J.E."/>
        </authorList>
    </citation>
    <scope>NUCLEOTIDE SEQUENCE [LARGE SCALE GENOMIC DNA]</scope>
    <source>
        <strain evidence="2 3">DAH-3</strain>
    </source>
</reference>
<comment type="caution">
    <text evidence="2">The sequence shown here is derived from an EMBL/GenBank/DDBJ whole genome shotgun (WGS) entry which is preliminary data.</text>
</comment>
<evidence type="ECO:0000256" key="1">
    <source>
        <dbReference type="ARBA" id="ARBA00008372"/>
    </source>
</evidence>
<dbReference type="GO" id="GO:1990431">
    <property type="term" value="P:priRNA 3'-end processing"/>
    <property type="evidence" value="ECO:0007669"/>
    <property type="project" value="TreeGrafter"/>
</dbReference>